<evidence type="ECO:0000256" key="1">
    <source>
        <dbReference type="SAM" id="MobiDB-lite"/>
    </source>
</evidence>
<gene>
    <name evidence="2" type="ORF">GRJ2_000991800</name>
</gene>
<sequence length="495" mass="54168">MACLASLARDPYGAIAHVPTVASALPRPGHGDGQDKAELTLRQKSFRPMAVNKSIEMSGEAVEKQDRGEQQPEIVPPRQISAAKLTLSTSTCCGIQASFASCPIHLQCQEPLGKLLPWDLDRLERWDHVNHMKFNKAKGKVLHMGQGNPKHNSRLGREWMESSPEQKDLEVLVDKKLTMSRQCALAAQKATRVLGCVSSSWDRVHPQQVCQQHQAVWWVNTLEGRDAIQRDLDRLERWDHVNHMEFNKAKGKVLHVGQGNPKHNSRLGREWMESSPEEKDLGLLGDEKLSITQQCALAAQKATRVLGCVSSSVKLAQLGSSDGRAALQPGTPSPGEPRQQADGPAVPEDPGLHVPGWTPHSHALSGPTPKTPEFLRHRQLPVLPGDAGAPAADCVPDAEGTIYESIRYKSRTMKHPRDAGSAPEDSPSLPAGDKPSIPVPEVIIREEPGSEGSPVPVYARVCKPPRVPQPWQPASPPEPQEETPPMLPEKHFDVA</sequence>
<reference evidence="2 3" key="1">
    <citation type="submission" date="2024-06" db="EMBL/GenBank/DDBJ databases">
        <title>The draft genome of Grus japonensis, version 3.</title>
        <authorList>
            <person name="Nabeshima K."/>
            <person name="Suzuki S."/>
            <person name="Onuma M."/>
        </authorList>
    </citation>
    <scope>NUCLEOTIDE SEQUENCE [LARGE SCALE GENOMIC DNA]</scope>
    <source>
        <strain evidence="2 3">451A</strain>
    </source>
</reference>
<name>A0ABC9WJC6_GRUJA</name>
<organism evidence="2 3">
    <name type="scientific">Grus japonensis</name>
    <name type="common">Japanese crane</name>
    <name type="synonym">Red-crowned crane</name>
    <dbReference type="NCBI Taxonomy" id="30415"/>
    <lineage>
        <taxon>Eukaryota</taxon>
        <taxon>Metazoa</taxon>
        <taxon>Chordata</taxon>
        <taxon>Craniata</taxon>
        <taxon>Vertebrata</taxon>
        <taxon>Euteleostomi</taxon>
        <taxon>Archelosauria</taxon>
        <taxon>Archosauria</taxon>
        <taxon>Dinosauria</taxon>
        <taxon>Saurischia</taxon>
        <taxon>Theropoda</taxon>
        <taxon>Coelurosauria</taxon>
        <taxon>Aves</taxon>
        <taxon>Neognathae</taxon>
        <taxon>Neoaves</taxon>
        <taxon>Gruiformes</taxon>
        <taxon>Gruidae</taxon>
        <taxon>Grus</taxon>
    </lineage>
</organism>
<dbReference type="Proteomes" id="UP001623348">
    <property type="component" value="Unassembled WGS sequence"/>
</dbReference>
<dbReference type="AlphaFoldDB" id="A0ABC9WJC6"/>
<feature type="region of interest" description="Disordered" evidence="1">
    <location>
        <begin position="409"/>
        <end position="495"/>
    </location>
</feature>
<dbReference type="EMBL" id="BAAFJT010000003">
    <property type="protein sequence ID" value="GAB0185265.1"/>
    <property type="molecule type" value="Genomic_DNA"/>
</dbReference>
<accession>A0ABC9WJC6</accession>
<proteinExistence type="predicted"/>
<protein>
    <submittedName>
        <fullName evidence="2">Proline-rich protein 2-like</fullName>
    </submittedName>
</protein>
<feature type="region of interest" description="Disordered" evidence="1">
    <location>
        <begin position="256"/>
        <end position="275"/>
    </location>
</feature>
<evidence type="ECO:0000313" key="3">
    <source>
        <dbReference type="Proteomes" id="UP001623348"/>
    </source>
</evidence>
<comment type="caution">
    <text evidence="2">The sequence shown here is derived from an EMBL/GenBank/DDBJ whole genome shotgun (WGS) entry which is preliminary data.</text>
</comment>
<dbReference type="PANTHER" id="PTHR33332">
    <property type="entry name" value="REVERSE TRANSCRIPTASE DOMAIN-CONTAINING PROTEIN"/>
    <property type="match status" value="1"/>
</dbReference>
<feature type="compositionally biased region" description="Pro residues" evidence="1">
    <location>
        <begin position="465"/>
        <end position="478"/>
    </location>
</feature>
<keyword evidence="3" id="KW-1185">Reference proteome</keyword>
<evidence type="ECO:0000313" key="2">
    <source>
        <dbReference type="EMBL" id="GAB0185265.1"/>
    </source>
</evidence>
<feature type="region of interest" description="Disordered" evidence="1">
    <location>
        <begin position="320"/>
        <end position="373"/>
    </location>
</feature>